<comment type="similarity">
    <text evidence="4">Belongs to the CEP135/TSGA10 family.</text>
</comment>
<dbReference type="GO" id="GO:0005814">
    <property type="term" value="C:centriole"/>
    <property type="evidence" value="ECO:0007669"/>
    <property type="project" value="UniProtKB-SubCell"/>
</dbReference>
<dbReference type="AlphaFoldDB" id="A0AAV8ZII4"/>
<keyword evidence="3" id="KW-0206">Cytoskeleton</keyword>
<evidence type="ECO:0000313" key="7">
    <source>
        <dbReference type="Proteomes" id="UP001162156"/>
    </source>
</evidence>
<evidence type="ECO:0000256" key="1">
    <source>
        <dbReference type="ARBA" id="ARBA00004114"/>
    </source>
</evidence>
<dbReference type="InterPro" id="IPR051877">
    <property type="entry name" value="Centriole_BasalBody_StrucProt"/>
</dbReference>
<dbReference type="Proteomes" id="UP001162156">
    <property type="component" value="Unassembled WGS sequence"/>
</dbReference>
<protein>
    <submittedName>
        <fullName evidence="6">Uncharacterized protein</fullName>
    </submittedName>
</protein>
<evidence type="ECO:0000256" key="3">
    <source>
        <dbReference type="ARBA" id="ARBA00023212"/>
    </source>
</evidence>
<name>A0AAV8ZII4_9CUCU</name>
<keyword evidence="5" id="KW-0175">Coiled coil</keyword>
<organism evidence="6 7">
    <name type="scientific">Rhamnusium bicolor</name>
    <dbReference type="NCBI Taxonomy" id="1586634"/>
    <lineage>
        <taxon>Eukaryota</taxon>
        <taxon>Metazoa</taxon>
        <taxon>Ecdysozoa</taxon>
        <taxon>Arthropoda</taxon>
        <taxon>Hexapoda</taxon>
        <taxon>Insecta</taxon>
        <taxon>Pterygota</taxon>
        <taxon>Neoptera</taxon>
        <taxon>Endopterygota</taxon>
        <taxon>Coleoptera</taxon>
        <taxon>Polyphaga</taxon>
        <taxon>Cucujiformia</taxon>
        <taxon>Chrysomeloidea</taxon>
        <taxon>Cerambycidae</taxon>
        <taxon>Lepturinae</taxon>
        <taxon>Rhagiini</taxon>
        <taxon>Rhamnusium</taxon>
    </lineage>
</organism>
<reference evidence="6" key="1">
    <citation type="journal article" date="2023" name="Insect Mol. Biol.">
        <title>Genome sequencing provides insights into the evolution of gene families encoding plant cell wall-degrading enzymes in longhorned beetles.</title>
        <authorList>
            <person name="Shin N.R."/>
            <person name="Okamura Y."/>
            <person name="Kirsch R."/>
            <person name="Pauchet Y."/>
        </authorList>
    </citation>
    <scope>NUCLEOTIDE SEQUENCE</scope>
    <source>
        <strain evidence="6">RBIC_L_NR</strain>
    </source>
</reference>
<keyword evidence="2" id="KW-0963">Cytoplasm</keyword>
<feature type="coiled-coil region" evidence="5">
    <location>
        <begin position="13"/>
        <end position="285"/>
    </location>
</feature>
<comment type="subcellular location">
    <subcellularLocation>
        <location evidence="1">Cytoplasm</location>
        <location evidence="1">Cytoskeleton</location>
        <location evidence="1">Microtubule organizing center</location>
        <location evidence="1">Centrosome</location>
        <location evidence="1">Centriole</location>
    </subcellularLocation>
</comment>
<dbReference type="EMBL" id="JANEYF010001459">
    <property type="protein sequence ID" value="KAJ8963922.1"/>
    <property type="molecule type" value="Genomic_DNA"/>
</dbReference>
<keyword evidence="7" id="KW-1185">Reference proteome</keyword>
<evidence type="ECO:0000256" key="5">
    <source>
        <dbReference type="SAM" id="Coils"/>
    </source>
</evidence>
<proteinExistence type="inferred from homology"/>
<evidence type="ECO:0000256" key="2">
    <source>
        <dbReference type="ARBA" id="ARBA00022490"/>
    </source>
</evidence>
<sequence>MNTEAARVYRFNLRRLQNDLSSVTCDCREARKELDIAKRQVEDLKRQLQHYVAEVKRTEDLISQKELERAEILDQFKCLSEEANILESSNHTLENEASQSRVQLSVALDHASDLERKVDNQEAVIRSYEKQIAELTRQVACLEIQIKQGNSQHDRIATDLKQMKDLCVRLDHEKDTLKQELHNRDDQHGQVERNIDRLSRENDDLRKALDKDRNSLEGLEKLLNKSRQEVIEQRILNQDLQSEVNKMKSKVEELQERLTTTSEQLDLFQEKALEYSQQNKQLRREIANERFFRAREDDTKRYPSL</sequence>
<gene>
    <name evidence="6" type="ORF">NQ314_005250</name>
</gene>
<dbReference type="PANTHER" id="PTHR20544">
    <property type="entry name" value="CENTROSOMAL PROTEIN CEP135"/>
    <property type="match status" value="1"/>
</dbReference>
<accession>A0AAV8ZII4</accession>
<evidence type="ECO:0000256" key="4">
    <source>
        <dbReference type="ARBA" id="ARBA00038123"/>
    </source>
</evidence>
<comment type="caution">
    <text evidence="6">The sequence shown here is derived from an EMBL/GenBank/DDBJ whole genome shotgun (WGS) entry which is preliminary data.</text>
</comment>
<dbReference type="PANTHER" id="PTHR20544:SF0">
    <property type="entry name" value="NUCLEOPROTEIN TPR_MLP1 DOMAIN-CONTAINING PROTEIN"/>
    <property type="match status" value="1"/>
</dbReference>
<evidence type="ECO:0000313" key="6">
    <source>
        <dbReference type="EMBL" id="KAJ8963922.1"/>
    </source>
</evidence>
<dbReference type="Gene3D" id="1.20.5.170">
    <property type="match status" value="1"/>
</dbReference>